<gene>
    <name evidence="1" type="ORF">S06H3_38066</name>
</gene>
<dbReference type="EMBL" id="BARV01023176">
    <property type="protein sequence ID" value="GAI28428.1"/>
    <property type="molecule type" value="Genomic_DNA"/>
</dbReference>
<proteinExistence type="predicted"/>
<feature type="non-terminal residue" evidence="1">
    <location>
        <position position="36"/>
    </location>
</feature>
<comment type="caution">
    <text evidence="1">The sequence shown here is derived from an EMBL/GenBank/DDBJ whole genome shotgun (WGS) entry which is preliminary data.</text>
</comment>
<name>X1MAX2_9ZZZZ</name>
<sequence length="36" mass="4370">MKHRRDVRHGVFYFDWETKARSAFGAKKTEKGEFRP</sequence>
<dbReference type="AlphaFoldDB" id="X1MAX2"/>
<organism evidence="1">
    <name type="scientific">marine sediment metagenome</name>
    <dbReference type="NCBI Taxonomy" id="412755"/>
    <lineage>
        <taxon>unclassified sequences</taxon>
        <taxon>metagenomes</taxon>
        <taxon>ecological metagenomes</taxon>
    </lineage>
</organism>
<protein>
    <submittedName>
        <fullName evidence="1">Uncharacterized protein</fullName>
    </submittedName>
</protein>
<accession>X1MAX2</accession>
<evidence type="ECO:0000313" key="1">
    <source>
        <dbReference type="EMBL" id="GAI28428.1"/>
    </source>
</evidence>
<reference evidence="1" key="1">
    <citation type="journal article" date="2014" name="Front. Microbiol.">
        <title>High frequency of phylogenetically diverse reductive dehalogenase-homologous genes in deep subseafloor sedimentary metagenomes.</title>
        <authorList>
            <person name="Kawai M."/>
            <person name="Futagami T."/>
            <person name="Toyoda A."/>
            <person name="Takaki Y."/>
            <person name="Nishi S."/>
            <person name="Hori S."/>
            <person name="Arai W."/>
            <person name="Tsubouchi T."/>
            <person name="Morono Y."/>
            <person name="Uchiyama I."/>
            <person name="Ito T."/>
            <person name="Fujiyama A."/>
            <person name="Inagaki F."/>
            <person name="Takami H."/>
        </authorList>
    </citation>
    <scope>NUCLEOTIDE SEQUENCE</scope>
    <source>
        <strain evidence="1">Expedition CK06-06</strain>
    </source>
</reference>